<sequence>MSNKQKTITVVSAHSADFIWRSGGAIALYHDLGYQVRVICLSFGERGESARLWKDGKTLEEIKAKRRAESEEAARILGAEIRFLDAGDYPLQITKELQDIVVNEFREHQPEIILTHSLEDPYNFDHKRTAEFVLECRVLAQAEGYPSEHGILGAPQVFSFEPHQPEQCDFKPNAFLDISSVFDRKRKAMECMNAQEHLWEYYSELAKRRGMQAGRNIGSAISLSGSKITYAEAYQRHFPTVGGTLV</sequence>
<evidence type="ECO:0000313" key="2">
    <source>
        <dbReference type="EMBL" id="KAA9027017.1"/>
    </source>
</evidence>
<dbReference type="Proteomes" id="UP000326671">
    <property type="component" value="Unassembled WGS sequence"/>
</dbReference>
<name>A0A5J5HW29_9BACI</name>
<dbReference type="OrthoDB" id="9815144at2"/>
<accession>A0A5J5HW29</accession>
<dbReference type="InterPro" id="IPR024078">
    <property type="entry name" value="LmbE-like_dom_sf"/>
</dbReference>
<evidence type="ECO:0000256" key="1">
    <source>
        <dbReference type="ARBA" id="ARBA00001947"/>
    </source>
</evidence>
<dbReference type="PANTHER" id="PTHR12993:SF29">
    <property type="entry name" value="BLR3841 PROTEIN"/>
    <property type="match status" value="1"/>
</dbReference>
<organism evidence="2 3">
    <name type="scientific">Niallia endozanthoxylica</name>
    <dbReference type="NCBI Taxonomy" id="2036016"/>
    <lineage>
        <taxon>Bacteria</taxon>
        <taxon>Bacillati</taxon>
        <taxon>Bacillota</taxon>
        <taxon>Bacilli</taxon>
        <taxon>Bacillales</taxon>
        <taxon>Bacillaceae</taxon>
        <taxon>Niallia</taxon>
    </lineage>
</organism>
<dbReference type="InterPro" id="IPR003737">
    <property type="entry name" value="GlcNAc_PI_deacetylase-related"/>
</dbReference>
<protein>
    <submittedName>
        <fullName evidence="2">PIG-L family deacetylase</fullName>
    </submittedName>
</protein>
<dbReference type="Gene3D" id="3.40.50.10320">
    <property type="entry name" value="LmbE-like"/>
    <property type="match status" value="1"/>
</dbReference>
<dbReference type="EMBL" id="VYKL01000014">
    <property type="protein sequence ID" value="KAA9027017.1"/>
    <property type="molecule type" value="Genomic_DNA"/>
</dbReference>
<dbReference type="SUPFAM" id="SSF102588">
    <property type="entry name" value="LmbE-like"/>
    <property type="match status" value="1"/>
</dbReference>
<reference evidence="2 3" key="1">
    <citation type="submission" date="2019-09" db="EMBL/GenBank/DDBJ databases">
        <title>Whole genome sequences of isolates from the Mars Exploration Rovers.</title>
        <authorList>
            <person name="Seuylemezian A."/>
            <person name="Vaishampayan P."/>
        </authorList>
    </citation>
    <scope>NUCLEOTIDE SEQUENCE [LARGE SCALE GENOMIC DNA]</scope>
    <source>
        <strain evidence="2 3">MER_TA_151</strain>
    </source>
</reference>
<comment type="caution">
    <text evidence="2">The sequence shown here is derived from an EMBL/GenBank/DDBJ whole genome shotgun (WGS) entry which is preliminary data.</text>
</comment>
<dbReference type="PANTHER" id="PTHR12993">
    <property type="entry name" value="N-ACETYLGLUCOSAMINYL-PHOSPHATIDYLINOSITOL DE-N-ACETYLASE-RELATED"/>
    <property type="match status" value="1"/>
</dbReference>
<dbReference type="RefSeq" id="WP_150439245.1">
    <property type="nucleotide sequence ID" value="NZ_VYKL01000014.1"/>
</dbReference>
<keyword evidence="3" id="KW-1185">Reference proteome</keyword>
<dbReference type="AlphaFoldDB" id="A0A5J5HW29"/>
<proteinExistence type="predicted"/>
<dbReference type="Pfam" id="PF02585">
    <property type="entry name" value="PIG-L"/>
    <property type="match status" value="1"/>
</dbReference>
<evidence type="ECO:0000313" key="3">
    <source>
        <dbReference type="Proteomes" id="UP000326671"/>
    </source>
</evidence>
<gene>
    <name evidence="2" type="ORF">F4V44_06795</name>
</gene>
<comment type="cofactor">
    <cofactor evidence="1">
        <name>Zn(2+)</name>
        <dbReference type="ChEBI" id="CHEBI:29105"/>
    </cofactor>
</comment>
<dbReference type="GO" id="GO:0016811">
    <property type="term" value="F:hydrolase activity, acting on carbon-nitrogen (but not peptide) bonds, in linear amides"/>
    <property type="evidence" value="ECO:0007669"/>
    <property type="project" value="TreeGrafter"/>
</dbReference>